<accession>A0A9D3VX16</accession>
<protein>
    <submittedName>
        <fullName evidence="2">Uncharacterized protein</fullName>
    </submittedName>
</protein>
<evidence type="ECO:0000313" key="2">
    <source>
        <dbReference type="EMBL" id="KAH1098413.1"/>
    </source>
</evidence>
<dbReference type="Proteomes" id="UP000828251">
    <property type="component" value="Unassembled WGS sequence"/>
</dbReference>
<feature type="region of interest" description="Disordered" evidence="1">
    <location>
        <begin position="1"/>
        <end position="23"/>
    </location>
</feature>
<dbReference type="AlphaFoldDB" id="A0A9D3VX16"/>
<name>A0A9D3VX16_9ROSI</name>
<feature type="compositionally biased region" description="Basic and acidic residues" evidence="1">
    <location>
        <begin position="1"/>
        <end position="12"/>
    </location>
</feature>
<gene>
    <name evidence="2" type="ORF">J1N35_015334</name>
</gene>
<comment type="caution">
    <text evidence="2">The sequence shown here is derived from an EMBL/GenBank/DDBJ whole genome shotgun (WGS) entry which is preliminary data.</text>
</comment>
<dbReference type="EMBL" id="JAIQCV010000005">
    <property type="protein sequence ID" value="KAH1098413.1"/>
    <property type="molecule type" value="Genomic_DNA"/>
</dbReference>
<organism evidence="2 3">
    <name type="scientific">Gossypium stocksii</name>
    <dbReference type="NCBI Taxonomy" id="47602"/>
    <lineage>
        <taxon>Eukaryota</taxon>
        <taxon>Viridiplantae</taxon>
        <taxon>Streptophyta</taxon>
        <taxon>Embryophyta</taxon>
        <taxon>Tracheophyta</taxon>
        <taxon>Spermatophyta</taxon>
        <taxon>Magnoliopsida</taxon>
        <taxon>eudicotyledons</taxon>
        <taxon>Gunneridae</taxon>
        <taxon>Pentapetalae</taxon>
        <taxon>rosids</taxon>
        <taxon>malvids</taxon>
        <taxon>Malvales</taxon>
        <taxon>Malvaceae</taxon>
        <taxon>Malvoideae</taxon>
        <taxon>Gossypium</taxon>
    </lineage>
</organism>
<proteinExistence type="predicted"/>
<reference evidence="2 3" key="1">
    <citation type="journal article" date="2021" name="Plant Biotechnol. J.">
        <title>Multi-omics assisted identification of the key and species-specific regulatory components of drought-tolerant mechanisms in Gossypium stocksii.</title>
        <authorList>
            <person name="Yu D."/>
            <person name="Ke L."/>
            <person name="Zhang D."/>
            <person name="Wu Y."/>
            <person name="Sun Y."/>
            <person name="Mei J."/>
            <person name="Sun J."/>
            <person name="Sun Y."/>
        </authorList>
    </citation>
    <scope>NUCLEOTIDE SEQUENCE [LARGE SCALE GENOMIC DNA]</scope>
    <source>
        <strain evidence="3">cv. E1</strain>
        <tissue evidence="2">Leaf</tissue>
    </source>
</reference>
<sequence>MEASDNRIEGGRGRATTGSELMISTPKFKRRSVSVVRDFPPGCERTTASNYGLTIPVVRDILLGCGRVIASNYGLTRQIAIDHSDEGK</sequence>
<evidence type="ECO:0000256" key="1">
    <source>
        <dbReference type="SAM" id="MobiDB-lite"/>
    </source>
</evidence>
<evidence type="ECO:0000313" key="3">
    <source>
        <dbReference type="Proteomes" id="UP000828251"/>
    </source>
</evidence>
<keyword evidence="3" id="KW-1185">Reference proteome</keyword>